<reference evidence="1 2" key="1">
    <citation type="journal article" date="2013" name="BMC Genomics">
        <title>The miniature genome of a carnivorous plant Genlisea aurea contains a low number of genes and short non-coding sequences.</title>
        <authorList>
            <person name="Leushkin E.V."/>
            <person name="Sutormin R.A."/>
            <person name="Nabieva E.R."/>
            <person name="Penin A.A."/>
            <person name="Kondrashov A.S."/>
            <person name="Logacheva M.D."/>
        </authorList>
    </citation>
    <scope>NUCLEOTIDE SEQUENCE [LARGE SCALE GENOMIC DNA]</scope>
</reference>
<comment type="caution">
    <text evidence="1">The sequence shown here is derived from an EMBL/GenBank/DDBJ whole genome shotgun (WGS) entry which is preliminary data.</text>
</comment>
<dbReference type="AlphaFoldDB" id="S8BY32"/>
<name>S8BY32_9LAMI</name>
<evidence type="ECO:0000313" key="1">
    <source>
        <dbReference type="EMBL" id="EPS57071.1"/>
    </source>
</evidence>
<dbReference type="EMBL" id="AUSU01010757">
    <property type="protein sequence ID" value="EPS57071.1"/>
    <property type="molecule type" value="Genomic_DNA"/>
</dbReference>
<accession>S8BY32</accession>
<sequence>MAATQVDKVASRRGDATLRCNAAVKETYFFSRDFHTFENFHVKEVGGKHQRSSAKISDLLTTPGNIRPSRPFSCISGNLSNIAGSIQTLPWALLGGNPIHLRRQMHKQSTLFVQLGLAKKPHNFPPPIPGHSGKNYANRKIPGHPNHAAFDRLGMRIPLTKQAEPSTMKLASITTHDNSPLRLQHTCGKKEGKKLA</sequence>
<dbReference type="Proteomes" id="UP000015453">
    <property type="component" value="Unassembled WGS sequence"/>
</dbReference>
<keyword evidence="2" id="KW-1185">Reference proteome</keyword>
<evidence type="ECO:0000313" key="2">
    <source>
        <dbReference type="Proteomes" id="UP000015453"/>
    </source>
</evidence>
<proteinExistence type="predicted"/>
<protein>
    <submittedName>
        <fullName evidence="1">Uncharacterized protein</fullName>
    </submittedName>
</protein>
<organism evidence="1 2">
    <name type="scientific">Genlisea aurea</name>
    <dbReference type="NCBI Taxonomy" id="192259"/>
    <lineage>
        <taxon>Eukaryota</taxon>
        <taxon>Viridiplantae</taxon>
        <taxon>Streptophyta</taxon>
        <taxon>Embryophyta</taxon>
        <taxon>Tracheophyta</taxon>
        <taxon>Spermatophyta</taxon>
        <taxon>Magnoliopsida</taxon>
        <taxon>eudicotyledons</taxon>
        <taxon>Gunneridae</taxon>
        <taxon>Pentapetalae</taxon>
        <taxon>asterids</taxon>
        <taxon>lamiids</taxon>
        <taxon>Lamiales</taxon>
        <taxon>Lentibulariaceae</taxon>
        <taxon>Genlisea</taxon>
    </lineage>
</organism>
<gene>
    <name evidence="1" type="ORF">M569_17754</name>
</gene>